<name>A0A077FHF5_9PSED</name>
<dbReference type="HOGENOM" id="CLU_050192_0_1_6"/>
<sequence length="292" mass="31774">MIDALAMPAPQPLSDLSDDALDWQVLLHSGNAREADRARYQRWRQLSPAHTEAAREAEALWGDLGQTQAAAQLTAAAPRRRRWGSALAASLVLALVGYGGWQQAPALLADYHTSVGQQQRITLTDGSQVLLNSGSALSVDFSDGQRRLMLKAGEALFEPASDPRPFVVEAGGESVQGSGAVFSVRRDGSHNRVVIAKGEAQLGERRLQATADAGALTAWQRGKLIFNGKPLREVLAELERYQHGRIVLSDQQLGAMQVSGVFDLNDPQGLLRTLEQRYALKVTYLPWLAVVY</sequence>
<evidence type="ECO:0000313" key="3">
    <source>
        <dbReference type="EMBL" id="AIL62646.1"/>
    </source>
</evidence>
<dbReference type="KEGG" id="palk:PSAKL28_34940"/>
<evidence type="ECO:0000259" key="1">
    <source>
        <dbReference type="Pfam" id="PF04773"/>
    </source>
</evidence>
<organism evidence="3 4">
    <name type="scientific">Pseudomonas alkylphenolica</name>
    <dbReference type="NCBI Taxonomy" id="237609"/>
    <lineage>
        <taxon>Bacteria</taxon>
        <taxon>Pseudomonadati</taxon>
        <taxon>Pseudomonadota</taxon>
        <taxon>Gammaproteobacteria</taxon>
        <taxon>Pseudomonadales</taxon>
        <taxon>Pseudomonadaceae</taxon>
        <taxon>Pseudomonas</taxon>
    </lineage>
</organism>
<dbReference type="EMBL" id="CP009048">
    <property type="protein sequence ID" value="AIL62646.1"/>
    <property type="molecule type" value="Genomic_DNA"/>
</dbReference>
<dbReference type="Pfam" id="PF16220">
    <property type="entry name" value="DUF4880"/>
    <property type="match status" value="1"/>
</dbReference>
<feature type="domain" description="FecR N-terminal" evidence="2">
    <location>
        <begin position="18"/>
        <end position="60"/>
    </location>
</feature>
<feature type="domain" description="FecR protein" evidence="1">
    <location>
        <begin position="110"/>
        <end position="200"/>
    </location>
</feature>
<dbReference type="AlphaFoldDB" id="A0A077FHF5"/>
<dbReference type="PIRSF" id="PIRSF018266">
    <property type="entry name" value="FecR"/>
    <property type="match status" value="1"/>
</dbReference>
<dbReference type="Proteomes" id="UP000028931">
    <property type="component" value="Chromosome"/>
</dbReference>
<protein>
    <submittedName>
        <fullName evidence="3">Anti-FecI sigma factor FecR</fullName>
    </submittedName>
</protein>
<dbReference type="PANTHER" id="PTHR30273:SF2">
    <property type="entry name" value="PROTEIN FECR"/>
    <property type="match status" value="1"/>
</dbReference>
<dbReference type="InterPro" id="IPR032623">
    <property type="entry name" value="FecR_N"/>
</dbReference>
<evidence type="ECO:0000259" key="2">
    <source>
        <dbReference type="Pfam" id="PF16220"/>
    </source>
</evidence>
<dbReference type="PANTHER" id="PTHR30273">
    <property type="entry name" value="PERIPLASMIC SIGNAL SENSOR AND SIGMA FACTOR ACTIVATOR FECR-RELATED"/>
    <property type="match status" value="1"/>
</dbReference>
<proteinExistence type="predicted"/>
<dbReference type="Gene3D" id="2.60.120.1440">
    <property type="match status" value="1"/>
</dbReference>
<dbReference type="Pfam" id="PF04773">
    <property type="entry name" value="FecR"/>
    <property type="match status" value="1"/>
</dbReference>
<reference evidence="3 4" key="1">
    <citation type="submission" date="2014-07" db="EMBL/GenBank/DDBJ databases">
        <authorList>
            <person name="Lee K."/>
            <person name="Lim J.Y."/>
            <person name="Hwang I."/>
        </authorList>
    </citation>
    <scope>NUCLEOTIDE SEQUENCE [LARGE SCALE GENOMIC DNA]</scope>
    <source>
        <strain evidence="3 4">KL28</strain>
    </source>
</reference>
<dbReference type="InterPro" id="IPR006860">
    <property type="entry name" value="FecR"/>
</dbReference>
<dbReference type="RefSeq" id="WP_257011817.1">
    <property type="nucleotide sequence ID" value="NZ_CP009048.1"/>
</dbReference>
<dbReference type="eggNOG" id="COG3712">
    <property type="taxonomic scope" value="Bacteria"/>
</dbReference>
<dbReference type="GO" id="GO:0016989">
    <property type="term" value="F:sigma factor antagonist activity"/>
    <property type="evidence" value="ECO:0007669"/>
    <property type="project" value="TreeGrafter"/>
</dbReference>
<gene>
    <name evidence="3" type="ORF">PSAKL28_34940</name>
</gene>
<accession>A0A077FHF5</accession>
<dbReference type="InterPro" id="IPR012373">
    <property type="entry name" value="Ferrdict_sens_TM"/>
</dbReference>
<evidence type="ECO:0000313" key="4">
    <source>
        <dbReference type="Proteomes" id="UP000028931"/>
    </source>
</evidence>